<dbReference type="Proteomes" id="UP000263833">
    <property type="component" value="Unassembled WGS sequence"/>
</dbReference>
<evidence type="ECO:0000256" key="1">
    <source>
        <dbReference type="ARBA" id="ARBA00004370"/>
    </source>
</evidence>
<dbReference type="EMBL" id="QRGP01000001">
    <property type="protein sequence ID" value="RDV07733.1"/>
    <property type="molecule type" value="Genomic_DNA"/>
</dbReference>
<evidence type="ECO:0000313" key="6">
    <source>
        <dbReference type="EMBL" id="RDV07733.1"/>
    </source>
</evidence>
<evidence type="ECO:0000256" key="3">
    <source>
        <dbReference type="ARBA" id="ARBA00022989"/>
    </source>
</evidence>
<accession>A0A371BK14</accession>
<keyword evidence="2 5" id="KW-0812">Transmembrane</keyword>
<comment type="caution">
    <text evidence="6">The sequence shown here is derived from an EMBL/GenBank/DDBJ whole genome shotgun (WGS) entry which is preliminary data.</text>
</comment>
<dbReference type="OrthoDB" id="9799932at2"/>
<dbReference type="Pfam" id="PF05101">
    <property type="entry name" value="VirB3"/>
    <property type="match status" value="1"/>
</dbReference>
<dbReference type="InterPro" id="IPR007792">
    <property type="entry name" value="T4SS_VirB3/TrbD/AvhB"/>
</dbReference>
<gene>
    <name evidence="6" type="ORF">DXH95_10560</name>
</gene>
<evidence type="ECO:0000256" key="2">
    <source>
        <dbReference type="ARBA" id="ARBA00022692"/>
    </source>
</evidence>
<sequence length="125" mass="13634">MPLSARSPDSAVTDDTEPPTKNTLFLAVTRPALWAGIPIEAAVLLLISSASVLIWTNSPIYAALVVAFGYSISRLIVRHDVNAFRLLFLWGRTKLGNRNRAFWGGSSYSPLPLAGLRRKGFGRHG</sequence>
<organism evidence="6 7">
    <name type="scientific">Sphingorhabdus pulchriflava</name>
    <dbReference type="NCBI Taxonomy" id="2292257"/>
    <lineage>
        <taxon>Bacteria</taxon>
        <taxon>Pseudomonadati</taxon>
        <taxon>Pseudomonadota</taxon>
        <taxon>Alphaproteobacteria</taxon>
        <taxon>Sphingomonadales</taxon>
        <taxon>Sphingomonadaceae</taxon>
        <taxon>Sphingorhabdus</taxon>
    </lineage>
</organism>
<evidence type="ECO:0000256" key="4">
    <source>
        <dbReference type="ARBA" id="ARBA00023136"/>
    </source>
</evidence>
<feature type="transmembrane region" description="Helical" evidence="5">
    <location>
        <begin position="60"/>
        <end position="77"/>
    </location>
</feature>
<dbReference type="RefSeq" id="WP_115549278.1">
    <property type="nucleotide sequence ID" value="NZ_QRGP01000001.1"/>
</dbReference>
<dbReference type="GO" id="GO:0016020">
    <property type="term" value="C:membrane"/>
    <property type="evidence" value="ECO:0007669"/>
    <property type="project" value="UniProtKB-SubCell"/>
</dbReference>
<evidence type="ECO:0000313" key="7">
    <source>
        <dbReference type="Proteomes" id="UP000263833"/>
    </source>
</evidence>
<name>A0A371BK14_9SPHN</name>
<proteinExistence type="predicted"/>
<keyword evidence="3 5" id="KW-1133">Transmembrane helix</keyword>
<protein>
    <submittedName>
        <fullName evidence="6">Type VI secretion protein</fullName>
    </submittedName>
</protein>
<dbReference type="AlphaFoldDB" id="A0A371BK14"/>
<reference evidence="7" key="1">
    <citation type="submission" date="2018-08" db="EMBL/GenBank/DDBJ databases">
        <authorList>
            <person name="Kim S.-J."/>
            <person name="Jung G.-Y."/>
        </authorList>
    </citation>
    <scope>NUCLEOTIDE SEQUENCE [LARGE SCALE GENOMIC DNA]</scope>
    <source>
        <strain evidence="7">GY_G</strain>
    </source>
</reference>
<keyword evidence="4 5" id="KW-0472">Membrane</keyword>
<comment type="subcellular location">
    <subcellularLocation>
        <location evidence="1">Membrane</location>
    </subcellularLocation>
</comment>
<feature type="transmembrane region" description="Helical" evidence="5">
    <location>
        <begin position="32"/>
        <end position="54"/>
    </location>
</feature>
<evidence type="ECO:0000256" key="5">
    <source>
        <dbReference type="SAM" id="Phobius"/>
    </source>
</evidence>
<keyword evidence="7" id="KW-1185">Reference proteome</keyword>